<sequence length="116" mass="12863">MPEATSRDLERPVPPFRVVAIAYEGRKFRCSSRLLTYDVSSNTRIQTSTLIAQLVRITLSAYSPLHRYPATTRVSGPQLIYDSVHSLDLNISPSATWALARSPRGLWHVAHVGSGT</sequence>
<protein>
    <submittedName>
        <fullName evidence="1">Uncharacterized protein</fullName>
    </submittedName>
</protein>
<gene>
    <name evidence="1" type="ORF">SISSUDRAFT_1066315</name>
</gene>
<evidence type="ECO:0000313" key="2">
    <source>
        <dbReference type="Proteomes" id="UP000076798"/>
    </source>
</evidence>
<dbReference type="AlphaFoldDB" id="A0A165YGA7"/>
<evidence type="ECO:0000313" key="1">
    <source>
        <dbReference type="EMBL" id="KZT33214.1"/>
    </source>
</evidence>
<keyword evidence="2" id="KW-1185">Reference proteome</keyword>
<organism evidence="1 2">
    <name type="scientific">Sistotremastrum suecicum HHB10207 ss-3</name>
    <dbReference type="NCBI Taxonomy" id="1314776"/>
    <lineage>
        <taxon>Eukaryota</taxon>
        <taxon>Fungi</taxon>
        <taxon>Dikarya</taxon>
        <taxon>Basidiomycota</taxon>
        <taxon>Agaricomycotina</taxon>
        <taxon>Agaricomycetes</taxon>
        <taxon>Sistotremastrales</taxon>
        <taxon>Sistotremastraceae</taxon>
        <taxon>Sistotremastrum</taxon>
    </lineage>
</organism>
<proteinExistence type="predicted"/>
<name>A0A165YGA7_9AGAM</name>
<accession>A0A165YGA7</accession>
<reference evidence="1 2" key="1">
    <citation type="journal article" date="2016" name="Mol. Biol. Evol.">
        <title>Comparative Genomics of Early-Diverging Mushroom-Forming Fungi Provides Insights into the Origins of Lignocellulose Decay Capabilities.</title>
        <authorList>
            <person name="Nagy L.G."/>
            <person name="Riley R."/>
            <person name="Tritt A."/>
            <person name="Adam C."/>
            <person name="Daum C."/>
            <person name="Floudas D."/>
            <person name="Sun H."/>
            <person name="Yadav J.S."/>
            <person name="Pangilinan J."/>
            <person name="Larsson K.H."/>
            <person name="Matsuura K."/>
            <person name="Barry K."/>
            <person name="Labutti K."/>
            <person name="Kuo R."/>
            <person name="Ohm R.A."/>
            <person name="Bhattacharya S.S."/>
            <person name="Shirouzu T."/>
            <person name="Yoshinaga Y."/>
            <person name="Martin F.M."/>
            <person name="Grigoriev I.V."/>
            <person name="Hibbett D.S."/>
        </authorList>
    </citation>
    <scope>NUCLEOTIDE SEQUENCE [LARGE SCALE GENOMIC DNA]</scope>
    <source>
        <strain evidence="1 2">HHB10207 ss-3</strain>
    </source>
</reference>
<dbReference type="Proteomes" id="UP000076798">
    <property type="component" value="Unassembled WGS sequence"/>
</dbReference>
<dbReference type="EMBL" id="KV428257">
    <property type="protein sequence ID" value="KZT33214.1"/>
    <property type="molecule type" value="Genomic_DNA"/>
</dbReference>